<keyword evidence="3" id="KW-1185">Reference proteome</keyword>
<accession>A0A8R1DIQ6</accession>
<evidence type="ECO:0000256" key="1">
    <source>
        <dbReference type="SAM" id="MobiDB-lite"/>
    </source>
</evidence>
<name>A0A8R1DIQ6_CAEJA</name>
<proteinExistence type="predicted"/>
<sequence length="109" mass="12284">MVYCQFFSRMSLASTRGLEDSSGRQNGNDLVNRNKGCSPRTSQRAHIGNTGENRELVRYFPVFGRALTSTVTVGLLVITDDDMDYPIIIDLYKTAEEQRTALNEFVMDP</sequence>
<protein>
    <submittedName>
        <fullName evidence="2">Uncharacterized protein</fullName>
    </submittedName>
</protein>
<evidence type="ECO:0000313" key="2">
    <source>
        <dbReference type="EnsemblMetazoa" id="CJA03062.1"/>
    </source>
</evidence>
<evidence type="ECO:0000313" key="3">
    <source>
        <dbReference type="Proteomes" id="UP000005237"/>
    </source>
</evidence>
<dbReference type="Proteomes" id="UP000005237">
    <property type="component" value="Unassembled WGS sequence"/>
</dbReference>
<dbReference type="EnsemblMetazoa" id="CJA03062.1">
    <property type="protein sequence ID" value="CJA03062.1"/>
    <property type="gene ID" value="WBGene00122266"/>
</dbReference>
<feature type="region of interest" description="Disordered" evidence="1">
    <location>
        <begin position="17"/>
        <end position="48"/>
    </location>
</feature>
<reference evidence="2" key="2">
    <citation type="submission" date="2022-06" db="UniProtKB">
        <authorList>
            <consortium name="EnsemblMetazoa"/>
        </authorList>
    </citation>
    <scope>IDENTIFICATION</scope>
    <source>
        <strain evidence="2">DF5081</strain>
    </source>
</reference>
<reference evidence="3" key="1">
    <citation type="submission" date="2010-08" db="EMBL/GenBank/DDBJ databases">
        <authorList>
            <consortium name="Caenorhabditis japonica Sequencing Consortium"/>
            <person name="Wilson R.K."/>
        </authorList>
    </citation>
    <scope>NUCLEOTIDE SEQUENCE [LARGE SCALE GENOMIC DNA]</scope>
    <source>
        <strain evidence="3">DF5081</strain>
    </source>
</reference>
<dbReference type="AlphaFoldDB" id="A0A8R1DIQ6"/>
<organism evidence="2 3">
    <name type="scientific">Caenorhabditis japonica</name>
    <dbReference type="NCBI Taxonomy" id="281687"/>
    <lineage>
        <taxon>Eukaryota</taxon>
        <taxon>Metazoa</taxon>
        <taxon>Ecdysozoa</taxon>
        <taxon>Nematoda</taxon>
        <taxon>Chromadorea</taxon>
        <taxon>Rhabditida</taxon>
        <taxon>Rhabditina</taxon>
        <taxon>Rhabditomorpha</taxon>
        <taxon>Rhabditoidea</taxon>
        <taxon>Rhabditidae</taxon>
        <taxon>Peloderinae</taxon>
        <taxon>Caenorhabditis</taxon>
    </lineage>
</organism>